<dbReference type="EMBL" id="QCYY01000443">
    <property type="protein sequence ID" value="ROT85120.1"/>
    <property type="molecule type" value="Genomic_DNA"/>
</dbReference>
<evidence type="ECO:0000256" key="6">
    <source>
        <dbReference type="ARBA" id="ARBA00023054"/>
    </source>
</evidence>
<evidence type="ECO:0000256" key="7">
    <source>
        <dbReference type="ARBA" id="ARBA00023136"/>
    </source>
</evidence>
<dbReference type="AlphaFoldDB" id="A0A3R7NEL5"/>
<evidence type="ECO:0000256" key="1">
    <source>
        <dbReference type="ARBA" id="ARBA00004214"/>
    </source>
</evidence>
<gene>
    <name evidence="11" type="ORF">C7M84_021268</name>
</gene>
<organism evidence="11 12">
    <name type="scientific">Penaeus vannamei</name>
    <name type="common">Whiteleg shrimp</name>
    <name type="synonym">Litopenaeus vannamei</name>
    <dbReference type="NCBI Taxonomy" id="6689"/>
    <lineage>
        <taxon>Eukaryota</taxon>
        <taxon>Metazoa</taxon>
        <taxon>Ecdysozoa</taxon>
        <taxon>Arthropoda</taxon>
        <taxon>Crustacea</taxon>
        <taxon>Multicrustacea</taxon>
        <taxon>Malacostraca</taxon>
        <taxon>Eumalacostraca</taxon>
        <taxon>Eucarida</taxon>
        <taxon>Decapoda</taxon>
        <taxon>Dendrobranchiata</taxon>
        <taxon>Penaeoidea</taxon>
        <taxon>Penaeidae</taxon>
        <taxon>Penaeus</taxon>
    </lineage>
</organism>
<dbReference type="PROSITE" id="PS51511">
    <property type="entry name" value="FIP_RBD"/>
    <property type="match status" value="1"/>
</dbReference>
<feature type="compositionally biased region" description="Basic and acidic residues" evidence="9">
    <location>
        <begin position="1"/>
        <end position="13"/>
    </location>
</feature>
<reference evidence="11 12" key="1">
    <citation type="submission" date="2018-04" db="EMBL/GenBank/DDBJ databases">
        <authorList>
            <person name="Zhang X."/>
            <person name="Yuan J."/>
            <person name="Li F."/>
            <person name="Xiang J."/>
        </authorList>
    </citation>
    <scope>NUCLEOTIDE SEQUENCE [LARGE SCALE GENOMIC DNA]</scope>
    <source>
        <tissue evidence="11">Muscle</tissue>
    </source>
</reference>
<accession>A0A3R7NEL5</accession>
<evidence type="ECO:0000259" key="10">
    <source>
        <dbReference type="PROSITE" id="PS51511"/>
    </source>
</evidence>
<keyword evidence="7" id="KW-0472">Membrane</keyword>
<keyword evidence="6 8" id="KW-0175">Coiled coil</keyword>
<dbReference type="InterPro" id="IPR019018">
    <property type="entry name" value="Rab-bd_FIP-RBD"/>
</dbReference>
<evidence type="ECO:0000256" key="8">
    <source>
        <dbReference type="SAM" id="Coils"/>
    </source>
</evidence>
<dbReference type="Pfam" id="PF09457">
    <property type="entry name" value="RBD-FIP"/>
    <property type="match status" value="1"/>
</dbReference>
<proteinExistence type="predicted"/>
<dbReference type="InterPro" id="IPR037245">
    <property type="entry name" value="FIP-RBD_C_sf"/>
</dbReference>
<evidence type="ECO:0000256" key="2">
    <source>
        <dbReference type="ARBA" id="ARBA00004626"/>
    </source>
</evidence>
<dbReference type="PANTHER" id="PTHR15726">
    <property type="entry name" value="RAB11-FAMILY INTERACTING PROTEIN"/>
    <property type="match status" value="1"/>
</dbReference>
<sequence length="367" mass="42312">MSAEEGMSKDPMRDSLMSNSSDEDFSDEDAENNNTPVVGSFVDNSVDLDLEYDLWQGQFEITKPSGRCGNGHAFYKDIVKTVQMLQQQVGVLAENQVNSDDRFSRVKQDNAAYQARVVMLEEQLREAEMRHEERLAEEQRRNRELVTRIEREKQLTIENYTIKLASVEKEKKAVDDDYRRSKSQLEKLQKEKEALEDRVSEAEFSASALHQENGKLAELSRREKEEIKVERERSAQVIEELRCEIERLRTAEETARKRSPSVDPQTAQTAELQATIRQLREENKNLVEQVEDLQAQLLTSRLEEGRTLVTATNNNSLAAEFEAMTSEELKKSLKDAQEANQHLRSYIDGILLNIVENYPQLLEVKQK</sequence>
<dbReference type="STRING" id="6689.A0A3R7NEL5"/>
<dbReference type="Pfam" id="PF25450">
    <property type="entry name" value="Rab11-FIP3"/>
    <property type="match status" value="1"/>
</dbReference>
<dbReference type="OrthoDB" id="418358at2759"/>
<keyword evidence="12" id="KW-1185">Reference proteome</keyword>
<evidence type="ECO:0000256" key="9">
    <source>
        <dbReference type="SAM" id="MobiDB-lite"/>
    </source>
</evidence>
<feature type="domain" description="FIP-RBD" evidence="10">
    <location>
        <begin position="303"/>
        <end position="365"/>
    </location>
</feature>
<dbReference type="GO" id="GO:0032456">
    <property type="term" value="P:endocytic recycling"/>
    <property type="evidence" value="ECO:0007669"/>
    <property type="project" value="TreeGrafter"/>
</dbReference>
<comment type="caution">
    <text evidence="11">The sequence shown here is derived from an EMBL/GenBank/DDBJ whole genome shotgun (WGS) entry which is preliminary data.</text>
</comment>
<dbReference type="GO" id="GO:0055038">
    <property type="term" value="C:recycling endosome membrane"/>
    <property type="evidence" value="ECO:0007669"/>
    <property type="project" value="UniProtKB-SubCell"/>
</dbReference>
<dbReference type="InterPro" id="IPR057316">
    <property type="entry name" value="Rab11-FIP3/4_dom"/>
</dbReference>
<dbReference type="FunFam" id="1.20.5.2440:FF:000003">
    <property type="entry name" value="Nuclear fallout, isoform D"/>
    <property type="match status" value="1"/>
</dbReference>
<keyword evidence="4" id="KW-0813">Transport</keyword>
<evidence type="ECO:0000256" key="4">
    <source>
        <dbReference type="ARBA" id="ARBA00022448"/>
    </source>
</evidence>
<dbReference type="GO" id="GO:0030139">
    <property type="term" value="C:endocytic vesicle"/>
    <property type="evidence" value="ECO:0007669"/>
    <property type="project" value="TreeGrafter"/>
</dbReference>
<dbReference type="PANTHER" id="PTHR15726:SF7">
    <property type="entry name" value="NUCLEAR FALLOUT, ISOFORM J"/>
    <property type="match status" value="1"/>
</dbReference>
<keyword evidence="5" id="KW-0967">Endosome</keyword>
<dbReference type="GO" id="GO:0030496">
    <property type="term" value="C:midbody"/>
    <property type="evidence" value="ECO:0007669"/>
    <property type="project" value="UniProtKB-SubCell"/>
</dbReference>
<protein>
    <submittedName>
        <fullName evidence="11">Rab11 family-interacting protein 4</fullName>
    </submittedName>
</protein>
<feature type="compositionally biased region" description="Acidic residues" evidence="9">
    <location>
        <begin position="21"/>
        <end position="31"/>
    </location>
</feature>
<dbReference type="SUPFAM" id="SSF144270">
    <property type="entry name" value="Eferin C-derminal domain-like"/>
    <property type="match status" value="1"/>
</dbReference>
<evidence type="ECO:0000313" key="12">
    <source>
        <dbReference type="Proteomes" id="UP000283509"/>
    </source>
</evidence>
<reference evidence="11 12" key="2">
    <citation type="submission" date="2019-01" db="EMBL/GenBank/DDBJ databases">
        <title>The decoding of complex shrimp genome reveals the adaptation for benthos swimmer, frequently molting mechanism and breeding impact on genome.</title>
        <authorList>
            <person name="Sun Y."/>
            <person name="Gao Y."/>
            <person name="Yu Y."/>
        </authorList>
    </citation>
    <scope>NUCLEOTIDE SEQUENCE [LARGE SCALE GENOMIC DNA]</scope>
    <source>
        <tissue evidence="11">Muscle</tissue>
    </source>
</reference>
<feature type="coiled-coil region" evidence="8">
    <location>
        <begin position="110"/>
        <end position="346"/>
    </location>
</feature>
<feature type="region of interest" description="Disordered" evidence="9">
    <location>
        <begin position="1"/>
        <end position="38"/>
    </location>
</feature>
<dbReference type="GO" id="GO:0032154">
    <property type="term" value="C:cleavage furrow"/>
    <property type="evidence" value="ECO:0007669"/>
    <property type="project" value="UniProtKB-SubCell"/>
</dbReference>
<comment type="subcellular location">
    <subcellularLocation>
        <location evidence="2">Cleavage furrow</location>
    </subcellularLocation>
    <subcellularLocation>
        <location evidence="1">Midbody</location>
    </subcellularLocation>
    <subcellularLocation>
        <location evidence="3">Recycling endosome membrane</location>
        <topology evidence="3">Peripheral membrane protein</topology>
    </subcellularLocation>
</comment>
<dbReference type="Proteomes" id="UP000283509">
    <property type="component" value="Unassembled WGS sequence"/>
</dbReference>
<dbReference type="GO" id="GO:0032465">
    <property type="term" value="P:regulation of cytokinesis"/>
    <property type="evidence" value="ECO:0007669"/>
    <property type="project" value="TreeGrafter"/>
</dbReference>
<dbReference type="InterPro" id="IPR051977">
    <property type="entry name" value="Rab11-interacting_regulator"/>
</dbReference>
<name>A0A3R7NEL5_PENVA</name>
<evidence type="ECO:0000256" key="5">
    <source>
        <dbReference type="ARBA" id="ARBA00022753"/>
    </source>
</evidence>
<dbReference type="Gene3D" id="1.20.5.2440">
    <property type="match status" value="1"/>
</dbReference>
<evidence type="ECO:0000256" key="3">
    <source>
        <dbReference type="ARBA" id="ARBA00004654"/>
    </source>
</evidence>
<evidence type="ECO:0000313" key="11">
    <source>
        <dbReference type="EMBL" id="ROT85120.1"/>
    </source>
</evidence>